<name>U5QLY9_GLOK1</name>
<dbReference type="SUPFAM" id="SSF52980">
    <property type="entry name" value="Restriction endonuclease-like"/>
    <property type="match status" value="1"/>
</dbReference>
<dbReference type="EMBL" id="CP003587">
    <property type="protein sequence ID" value="AGY58700.1"/>
    <property type="molecule type" value="Genomic_DNA"/>
</dbReference>
<sequence>MSTGEIPQDLTPQQFLEWEEQQSERYEYFDGKIYHRTGITVAHNTVCLNLGCEINSYLRGKPGWVFMSAMKLQVTEDGPFFYPDVVVTCDERDEGRDILQYPCLVAEALWPNTEAFDRGDKFAQYRRIPTLQEYVLIDCGQQSVESFRRDNSSPNTWICHFYRPGSVVTFDSIGLRLPIDTIYEKVRFQ</sequence>
<dbReference type="RefSeq" id="WP_023173882.1">
    <property type="nucleotide sequence ID" value="NC_022600.1"/>
</dbReference>
<dbReference type="InterPro" id="IPR008538">
    <property type="entry name" value="Uma2"/>
</dbReference>
<feature type="domain" description="Putative restriction endonuclease" evidence="1">
    <location>
        <begin position="13"/>
        <end position="152"/>
    </location>
</feature>
<evidence type="ECO:0000313" key="2">
    <source>
        <dbReference type="EMBL" id="AGY58700.1"/>
    </source>
</evidence>
<dbReference type="HOGENOM" id="CLU_076312_6_2_3"/>
<dbReference type="STRING" id="1183438.GKIL_2454"/>
<keyword evidence="3" id="KW-1185">Reference proteome</keyword>
<dbReference type="InterPro" id="IPR012296">
    <property type="entry name" value="Nuclease_put_TT1808"/>
</dbReference>
<reference evidence="2 3" key="1">
    <citation type="journal article" date="2013" name="PLoS ONE">
        <title>Cultivation and Complete Genome Sequencing of Gloeobacter kilaueensis sp. nov., from a Lava Cave in Kilauea Caldera, Hawai'i.</title>
        <authorList>
            <person name="Saw J.H."/>
            <person name="Schatz M."/>
            <person name="Brown M.V."/>
            <person name="Kunkel D.D."/>
            <person name="Foster J.S."/>
            <person name="Shick H."/>
            <person name="Christensen S."/>
            <person name="Hou S."/>
            <person name="Wan X."/>
            <person name="Donachie S.P."/>
        </authorList>
    </citation>
    <scope>NUCLEOTIDE SEQUENCE [LARGE SCALE GENOMIC DNA]</scope>
    <source>
        <strain evidence="3">JS</strain>
    </source>
</reference>
<accession>U5QLY9</accession>
<proteinExistence type="predicted"/>
<dbReference type="Proteomes" id="UP000017396">
    <property type="component" value="Chromosome"/>
</dbReference>
<dbReference type="PATRIC" id="fig|1183438.3.peg.2411"/>
<dbReference type="InterPro" id="IPR011335">
    <property type="entry name" value="Restrct_endonuc-II-like"/>
</dbReference>
<dbReference type="PANTHER" id="PTHR36558:SF1">
    <property type="entry name" value="RESTRICTION ENDONUCLEASE DOMAIN-CONTAINING PROTEIN-RELATED"/>
    <property type="match status" value="1"/>
</dbReference>
<gene>
    <name evidence="2" type="ORF">GKIL_2454</name>
</gene>
<dbReference type="CDD" id="cd06260">
    <property type="entry name" value="DUF820-like"/>
    <property type="match status" value="1"/>
</dbReference>
<dbReference type="OrthoDB" id="424506at2"/>
<dbReference type="KEGG" id="glj:GKIL_2454"/>
<organism evidence="2 3">
    <name type="scientific">Gloeobacter kilaueensis (strain ATCC BAA-2537 / CCAP 1431/1 / ULC 316 / JS1)</name>
    <dbReference type="NCBI Taxonomy" id="1183438"/>
    <lineage>
        <taxon>Bacteria</taxon>
        <taxon>Bacillati</taxon>
        <taxon>Cyanobacteriota</taxon>
        <taxon>Cyanophyceae</taxon>
        <taxon>Gloeobacterales</taxon>
        <taxon>Gloeobacteraceae</taxon>
        <taxon>Gloeobacter</taxon>
    </lineage>
</organism>
<dbReference type="eggNOG" id="COG4636">
    <property type="taxonomic scope" value="Bacteria"/>
</dbReference>
<evidence type="ECO:0000259" key="1">
    <source>
        <dbReference type="Pfam" id="PF05685"/>
    </source>
</evidence>
<dbReference type="Gene3D" id="3.90.1570.10">
    <property type="entry name" value="tt1808, chain A"/>
    <property type="match status" value="1"/>
</dbReference>
<dbReference type="AlphaFoldDB" id="U5QLY9"/>
<dbReference type="Pfam" id="PF05685">
    <property type="entry name" value="Uma2"/>
    <property type="match status" value="1"/>
</dbReference>
<evidence type="ECO:0000313" key="3">
    <source>
        <dbReference type="Proteomes" id="UP000017396"/>
    </source>
</evidence>
<dbReference type="PANTHER" id="PTHR36558">
    <property type="entry name" value="GLR1098 PROTEIN"/>
    <property type="match status" value="1"/>
</dbReference>
<protein>
    <recommendedName>
        <fullName evidence="1">Putative restriction endonuclease domain-containing protein</fullName>
    </recommendedName>
</protein>